<keyword evidence="4" id="KW-0808">Transferase</keyword>
<dbReference type="InterPro" id="IPR004143">
    <property type="entry name" value="BPL_LPL_catalytic"/>
</dbReference>
<dbReference type="HAMAP" id="MF_00013">
    <property type="entry name" value="LipB"/>
    <property type="match status" value="1"/>
</dbReference>
<evidence type="ECO:0000256" key="2">
    <source>
        <dbReference type="ARBA" id="ARBA00007907"/>
    </source>
</evidence>
<dbReference type="PANTHER" id="PTHR10993">
    <property type="entry name" value="OCTANOYLTRANSFERASE"/>
    <property type="match status" value="1"/>
</dbReference>
<dbReference type="SUPFAM" id="SSF55681">
    <property type="entry name" value="Class II aaRS and biotin synthetases"/>
    <property type="match status" value="1"/>
</dbReference>
<sequence>MSILSRRASSLAVNSSLPYIYLSQIPYAKALSLQSHLVTRRLKARKQLQSPSSLTTEENARLQHIANTDILLLLQHPPTYTTGRRDRKRAEGDVNNVGSEEKRLREFGAEYFETLRGGQTTFHGPGQLIGYPILNLQNYKLSVKCYVAAIERVIIETCDAFGIKAQTSEHTGVWTDGEKICAIGIQVQRYITSHGFALNCNTDLSWFDHIIPCGLVDKKVTSMTKQIAKQQQIEFADKETNQLQRKKREMSVEIVLPVLTEKFGNMFERSMHPLGCFDDSEIGLRRVISESISK</sequence>
<keyword evidence="8" id="KW-1185">Reference proteome</keyword>
<evidence type="ECO:0000313" key="8">
    <source>
        <dbReference type="Proteomes" id="UP000789508"/>
    </source>
</evidence>
<dbReference type="Gene3D" id="3.30.930.10">
    <property type="entry name" value="Bira Bifunctional Protein, Domain 2"/>
    <property type="match status" value="1"/>
</dbReference>
<feature type="domain" description="BPL/LPL catalytic" evidence="6">
    <location>
        <begin position="65"/>
        <end position="271"/>
    </location>
</feature>
<dbReference type="AlphaFoldDB" id="A0A9N9F7I8"/>
<proteinExistence type="inferred from homology"/>
<dbReference type="PROSITE" id="PS01313">
    <property type="entry name" value="LIPB"/>
    <property type="match status" value="1"/>
</dbReference>
<organism evidence="7 8">
    <name type="scientific">Ambispora leptoticha</name>
    <dbReference type="NCBI Taxonomy" id="144679"/>
    <lineage>
        <taxon>Eukaryota</taxon>
        <taxon>Fungi</taxon>
        <taxon>Fungi incertae sedis</taxon>
        <taxon>Mucoromycota</taxon>
        <taxon>Glomeromycotina</taxon>
        <taxon>Glomeromycetes</taxon>
        <taxon>Archaeosporales</taxon>
        <taxon>Ambisporaceae</taxon>
        <taxon>Ambispora</taxon>
    </lineage>
</organism>
<evidence type="ECO:0000259" key="6">
    <source>
        <dbReference type="PROSITE" id="PS51733"/>
    </source>
</evidence>
<reference evidence="7" key="1">
    <citation type="submission" date="2021-06" db="EMBL/GenBank/DDBJ databases">
        <authorList>
            <person name="Kallberg Y."/>
            <person name="Tangrot J."/>
            <person name="Rosling A."/>
        </authorList>
    </citation>
    <scope>NUCLEOTIDE SEQUENCE</scope>
    <source>
        <strain evidence="7">FL130A</strain>
    </source>
</reference>
<evidence type="ECO:0000256" key="3">
    <source>
        <dbReference type="ARBA" id="ARBA00012334"/>
    </source>
</evidence>
<dbReference type="PANTHER" id="PTHR10993:SF7">
    <property type="entry name" value="LIPOYLTRANSFERASE 2, MITOCHONDRIAL-RELATED"/>
    <property type="match status" value="1"/>
</dbReference>
<dbReference type="NCBIfam" id="TIGR00214">
    <property type="entry name" value="lipB"/>
    <property type="match status" value="1"/>
</dbReference>
<dbReference type="Pfam" id="PF21948">
    <property type="entry name" value="LplA-B_cat"/>
    <property type="match status" value="1"/>
</dbReference>
<dbReference type="EC" id="2.3.1.181" evidence="3"/>
<protein>
    <recommendedName>
        <fullName evidence="3">lipoyl(octanoyl) transferase</fullName>
        <ecNumber evidence="3">2.3.1.181</ecNumber>
    </recommendedName>
</protein>
<accession>A0A9N9F7I8</accession>
<dbReference type="InterPro" id="IPR045864">
    <property type="entry name" value="aa-tRNA-synth_II/BPL/LPL"/>
</dbReference>
<dbReference type="GO" id="GO:0033819">
    <property type="term" value="F:lipoyl(octanoyl) transferase activity"/>
    <property type="evidence" value="ECO:0007669"/>
    <property type="project" value="UniProtKB-EC"/>
</dbReference>
<evidence type="ECO:0000256" key="4">
    <source>
        <dbReference type="ARBA" id="ARBA00022679"/>
    </source>
</evidence>
<dbReference type="PROSITE" id="PS51733">
    <property type="entry name" value="BPL_LPL_CATALYTIC"/>
    <property type="match status" value="1"/>
</dbReference>
<dbReference type="InterPro" id="IPR020605">
    <property type="entry name" value="Octanoyltransferase_CS"/>
</dbReference>
<dbReference type="InterPro" id="IPR000544">
    <property type="entry name" value="Octanoyltransferase"/>
</dbReference>
<evidence type="ECO:0000256" key="1">
    <source>
        <dbReference type="ARBA" id="ARBA00004821"/>
    </source>
</evidence>
<comment type="similarity">
    <text evidence="2">Belongs to the LipB family.</text>
</comment>
<dbReference type="GO" id="GO:0009249">
    <property type="term" value="P:protein lipoylation"/>
    <property type="evidence" value="ECO:0007669"/>
    <property type="project" value="InterPro"/>
</dbReference>
<evidence type="ECO:0000256" key="5">
    <source>
        <dbReference type="ARBA" id="ARBA00023315"/>
    </source>
</evidence>
<dbReference type="EMBL" id="CAJVPS010000930">
    <property type="protein sequence ID" value="CAG8515976.1"/>
    <property type="molecule type" value="Genomic_DNA"/>
</dbReference>
<dbReference type="CDD" id="cd16444">
    <property type="entry name" value="LipB"/>
    <property type="match status" value="1"/>
</dbReference>
<dbReference type="OrthoDB" id="19908at2759"/>
<name>A0A9N9F7I8_9GLOM</name>
<dbReference type="Proteomes" id="UP000789508">
    <property type="component" value="Unassembled WGS sequence"/>
</dbReference>
<keyword evidence="5" id="KW-0012">Acyltransferase</keyword>
<comment type="caution">
    <text evidence="7">The sequence shown here is derived from an EMBL/GenBank/DDBJ whole genome shotgun (WGS) entry which is preliminary data.</text>
</comment>
<evidence type="ECO:0000313" key="7">
    <source>
        <dbReference type="EMBL" id="CAG8515976.1"/>
    </source>
</evidence>
<comment type="pathway">
    <text evidence="1">Protein modification; protein lipoylation via endogenous pathway; protein N(6)-(lipoyl)lysine from octanoyl-[acyl-carrier-protein]: step 1/2.</text>
</comment>
<gene>
    <name evidence="7" type="ORF">ALEPTO_LOCUS4218</name>
</gene>